<feature type="binding site" evidence="6">
    <location>
        <position position="215"/>
    </location>
    <ligand>
        <name>Mg(2+)</name>
        <dbReference type="ChEBI" id="CHEBI:18420"/>
    </ligand>
</feature>
<evidence type="ECO:0000256" key="5">
    <source>
        <dbReference type="PIRSR" id="PIRSR634603-1"/>
    </source>
</evidence>
<keyword evidence="4 7" id="KW-0413">Isomerase</keyword>
<feature type="active site" description="Proton acceptor; specific for (S)-substrate epimerization" evidence="5">
    <location>
        <position position="264"/>
    </location>
</feature>
<evidence type="ECO:0000313" key="9">
    <source>
        <dbReference type="EMBL" id="MDM7453798.1"/>
    </source>
</evidence>
<dbReference type="GO" id="GO:0006518">
    <property type="term" value="P:peptide metabolic process"/>
    <property type="evidence" value="ECO:0007669"/>
    <property type="project" value="UniProtKB-ARBA"/>
</dbReference>
<accession>K6QPH6</accession>
<keyword evidence="3 6" id="KW-0460">Magnesium</keyword>
<dbReference type="Proteomes" id="UP000237433">
    <property type="component" value="Unassembled WGS sequence"/>
</dbReference>
<feature type="binding site" evidence="6">
    <location>
        <position position="189"/>
    </location>
    <ligand>
        <name>Mg(2+)</name>
        <dbReference type="ChEBI" id="CHEBI:18420"/>
    </ligand>
</feature>
<dbReference type="OrthoDB" id="9775391at2"/>
<comment type="caution">
    <text evidence="9">The sequence shown here is derived from an EMBL/GenBank/DDBJ whole genome shotgun (WGS) entry which is preliminary data.</text>
</comment>
<dbReference type="GO" id="GO:0000287">
    <property type="term" value="F:magnesium ion binding"/>
    <property type="evidence" value="ECO:0007669"/>
    <property type="project" value="UniProtKB-ARBA"/>
</dbReference>
<evidence type="ECO:0000256" key="6">
    <source>
        <dbReference type="PIRSR" id="PIRSR634603-3"/>
    </source>
</evidence>
<dbReference type="InterPro" id="IPR036849">
    <property type="entry name" value="Enolase-like_C_sf"/>
</dbReference>
<feature type="domain" description="Mandelate racemase/muconate lactonizing enzyme C-terminal" evidence="8">
    <location>
        <begin position="140"/>
        <end position="236"/>
    </location>
</feature>
<accession>S4ZL67</accession>
<dbReference type="SFLD" id="SFLDS00001">
    <property type="entry name" value="Enolase"/>
    <property type="match status" value="1"/>
</dbReference>
<keyword evidence="2 6" id="KW-0479">Metal-binding</keyword>
<sequence length="355" mass="37024">MEITAITAFPRQVKLKTPFKLALGELRDITTLIIKIETDDGVTGYGEASPYAPVNGETNETEQAALPVFVNALTGCDPRNLEQVHARMDVVMAGHTALKCGIDTACSDILGKAASLPLWQLLGGHSHIVTTDITIPIGTPAQMVASARTYVAAGFTALKLKAGDNEAADIAAINAVCAAVGPTISVKVDANQAWTVSQTLRIAAQLRAPNLIAIEQPVPDWQLLSLPLLRAQSPVALMLDESIHNAHDAADAIRLNAADLINIKLAKSGGLFGAAAIDATAAAAGVPCMVGCNAETRLGTAASAHFIAAHENVHYGDIDSFMLLAETDWLSGGFTADGPTLTLSDRPGLGVDVRL</sequence>
<evidence type="ECO:0000313" key="12">
    <source>
        <dbReference type="Proteomes" id="UP001231451"/>
    </source>
</evidence>
<dbReference type="Pfam" id="PF02746">
    <property type="entry name" value="MR_MLE_N"/>
    <property type="match status" value="1"/>
</dbReference>
<gene>
    <name evidence="10" type="ORF">ACX51_08515</name>
    <name evidence="9" type="ORF">QUF16_05445</name>
</gene>
<dbReference type="AlphaFoldDB" id="A0A1J3C7P8"/>
<dbReference type="InterPro" id="IPR029065">
    <property type="entry name" value="Enolase_C-like"/>
</dbReference>
<evidence type="ECO:0000256" key="2">
    <source>
        <dbReference type="ARBA" id="ARBA00022723"/>
    </source>
</evidence>
<dbReference type="SUPFAM" id="SSF51604">
    <property type="entry name" value="Enolase C-terminal domain-like"/>
    <property type="match status" value="1"/>
</dbReference>
<dbReference type="KEGG" id="lcl:LOCK919_0529"/>
<dbReference type="Pfam" id="PF13378">
    <property type="entry name" value="MR_MLE_C"/>
    <property type="match status" value="1"/>
</dbReference>
<feature type="active site" description="Proton acceptor; specific for (R)-substrate epimerization" evidence="5">
    <location>
        <position position="161"/>
    </location>
</feature>
<dbReference type="GO" id="GO:0016855">
    <property type="term" value="F:racemase and epimerase activity, acting on amino acids and derivatives"/>
    <property type="evidence" value="ECO:0007669"/>
    <property type="project" value="UniProtKB-UniRule"/>
</dbReference>
<dbReference type="InterPro" id="IPR013342">
    <property type="entry name" value="Mandelate_racemase_C"/>
</dbReference>
<dbReference type="CDD" id="cd03319">
    <property type="entry name" value="L-Ala-DL-Glu_epimerase"/>
    <property type="match status" value="1"/>
</dbReference>
<dbReference type="GeneID" id="57089184"/>
<protein>
    <recommendedName>
        <fullName evidence="7">Dipeptide epimerase</fullName>
        <ecNumber evidence="7">5.1.1.-</ecNumber>
    </recommendedName>
</protein>
<evidence type="ECO:0000256" key="3">
    <source>
        <dbReference type="ARBA" id="ARBA00022842"/>
    </source>
</evidence>
<reference evidence="10 11" key="1">
    <citation type="journal article" date="2015" name="J. Am. Soc. Brew. Chem.">
        <title>Dissolved carbon dioxide selects for lactic acid bacteria able to grow in and spoil packaged beer.</title>
        <authorList>
            <person name="Bergsveinson J."/>
            <person name="Redekop A."/>
            <person name="Zoerb S."/>
            <person name="Ziola B."/>
        </authorList>
    </citation>
    <scope>NUCLEOTIDE SEQUENCE [LARGE SCALE GENOMIC DNA]</scope>
    <source>
        <strain evidence="10 11">CCC B1205</strain>
    </source>
</reference>
<organism evidence="9 12">
    <name type="scientific">Lacticaseibacillus paracasei</name>
    <name type="common">Lactobacillus paracasei</name>
    <dbReference type="NCBI Taxonomy" id="1597"/>
    <lineage>
        <taxon>Bacteria</taxon>
        <taxon>Bacillati</taxon>
        <taxon>Bacillota</taxon>
        <taxon>Bacilli</taxon>
        <taxon>Lactobacillales</taxon>
        <taxon>Lactobacillaceae</taxon>
        <taxon>Lacticaseibacillus</taxon>
    </lineage>
</organism>
<dbReference type="InterPro" id="IPR029017">
    <property type="entry name" value="Enolase-like_N"/>
</dbReference>
<dbReference type="Gene3D" id="3.30.390.10">
    <property type="entry name" value="Enolase-like, N-terminal domain"/>
    <property type="match status" value="1"/>
</dbReference>
<evidence type="ECO:0000256" key="7">
    <source>
        <dbReference type="RuleBase" id="RU366006"/>
    </source>
</evidence>
<dbReference type="PANTHER" id="PTHR48073">
    <property type="entry name" value="O-SUCCINYLBENZOATE SYNTHASE-RELATED"/>
    <property type="match status" value="1"/>
</dbReference>
<dbReference type="PANTHER" id="PTHR48073:SF2">
    <property type="entry name" value="O-SUCCINYLBENZOATE SYNTHASE"/>
    <property type="match status" value="1"/>
</dbReference>
<dbReference type="Proteomes" id="UP001231451">
    <property type="component" value="Unassembled WGS sequence"/>
</dbReference>
<dbReference type="EC" id="5.1.1.-" evidence="7"/>
<accession>A0A1J3C7P8</accession>
<dbReference type="SUPFAM" id="SSF54826">
    <property type="entry name" value="Enolase N-terminal domain-like"/>
    <property type="match status" value="1"/>
</dbReference>
<dbReference type="EMBL" id="LGIY01000012">
    <property type="protein sequence ID" value="POE42901.1"/>
    <property type="molecule type" value="Genomic_DNA"/>
</dbReference>
<dbReference type="InterPro" id="IPR013341">
    <property type="entry name" value="Mandelate_racemase_N_dom"/>
</dbReference>
<evidence type="ECO:0000313" key="10">
    <source>
        <dbReference type="EMBL" id="POE42901.1"/>
    </source>
</evidence>
<dbReference type="EMBL" id="JAUCBG010000004">
    <property type="protein sequence ID" value="MDM7453798.1"/>
    <property type="molecule type" value="Genomic_DNA"/>
</dbReference>
<evidence type="ECO:0000256" key="1">
    <source>
        <dbReference type="ARBA" id="ARBA00008031"/>
    </source>
</evidence>
<comment type="similarity">
    <text evidence="1 7">Belongs to the mandelate racemase/muconate lactonizing enzyme family.</text>
</comment>
<comment type="cofactor">
    <cofactor evidence="6 7">
        <name>Mg(2+)</name>
        <dbReference type="ChEBI" id="CHEBI:18420"/>
    </cofactor>
    <text evidence="6 7">Binds 1 Mg(2+) ion per subunit.</text>
</comment>
<reference evidence="9" key="2">
    <citation type="submission" date="2023-06" db="EMBL/GenBank/DDBJ databases">
        <title>Draft Genome Sequences of lactic acid bacteria strains isolated from fermented milk products.</title>
        <authorList>
            <person name="Elcheninov A.G."/>
            <person name="Klyukina A."/>
            <person name="Zayulina K.S."/>
            <person name="Gavirova L.A."/>
            <person name="Shcherbakova P.A."/>
            <person name="Shestakov A.I."/>
            <person name="Kublanov I.V."/>
            <person name="Kochetkova T.V."/>
        </authorList>
    </citation>
    <scope>NUCLEOTIDE SEQUENCE</scope>
    <source>
        <strain evidence="9">TOM.1374</strain>
    </source>
</reference>
<dbReference type="Gene3D" id="3.20.20.120">
    <property type="entry name" value="Enolase-like C-terminal domain"/>
    <property type="match status" value="1"/>
</dbReference>
<dbReference type="InterPro" id="IPR034603">
    <property type="entry name" value="Dipeptide_epimerase"/>
</dbReference>
<evidence type="ECO:0000259" key="8">
    <source>
        <dbReference type="SMART" id="SM00922"/>
    </source>
</evidence>
<feature type="binding site" evidence="6">
    <location>
        <position position="240"/>
    </location>
    <ligand>
        <name>Mg(2+)</name>
        <dbReference type="ChEBI" id="CHEBI:18420"/>
    </ligand>
</feature>
<dbReference type="SFLD" id="SFLDF00009">
    <property type="entry name" value="o-succinylbenzoate_synthase"/>
    <property type="match status" value="1"/>
</dbReference>
<dbReference type="FunFam" id="3.30.390.10:FF:000009">
    <property type="entry name" value="Hydrophobic dipeptide epimerase"/>
    <property type="match status" value="1"/>
</dbReference>
<proteinExistence type="inferred from homology"/>
<dbReference type="KEGG" id="lcz:LCAZH_0467"/>
<evidence type="ECO:0000313" key="11">
    <source>
        <dbReference type="Proteomes" id="UP000237433"/>
    </source>
</evidence>
<dbReference type="SMART" id="SM00922">
    <property type="entry name" value="MR_MLE"/>
    <property type="match status" value="1"/>
</dbReference>
<dbReference type="SFLD" id="SFLDG00180">
    <property type="entry name" value="muconate_cycloisomerase"/>
    <property type="match status" value="1"/>
</dbReference>
<name>A0A1J3C7P8_LACPA</name>
<accession>A0A0E2LW19</accession>
<evidence type="ECO:0000256" key="4">
    <source>
        <dbReference type="ARBA" id="ARBA00023235"/>
    </source>
</evidence>
<dbReference type="RefSeq" id="WP_003569022.1">
    <property type="nucleotide sequence ID" value="NC_014334.2"/>
</dbReference>